<sequence>MYTKKIMDSMHKCKECLYPMDEYRVLAKAISVLADEAELFEKYIGKDCPSCDHYFKNHFKEFLKMPFDCITADDCVTLYEDVVMLIREKQLRLGLASLGGDEVDLLKDFETRITDKNCLAYQWYYEKLPLKIVKEVSEAIVHKY</sequence>
<reference evidence="1" key="1">
    <citation type="submission" date="2020-12" db="EMBL/GenBank/DDBJ databases">
        <title>Taurinivorans muris gen. nov., sp. nov., fundamental and realized metabolic niche of a ubiquitous sulfidogenic bacterium in the murine intestine.</title>
        <authorList>
            <person name="Ye H."/>
            <person name="Hanson B.T."/>
            <person name="Loy A."/>
        </authorList>
    </citation>
    <scope>NUCLEOTIDE SEQUENCE</scope>
    <source>
        <strain evidence="1">LT0009</strain>
    </source>
</reference>
<evidence type="ECO:0000313" key="1">
    <source>
        <dbReference type="EMBL" id="UWX05033.1"/>
    </source>
</evidence>
<dbReference type="Proteomes" id="UP001058120">
    <property type="component" value="Chromosome"/>
</dbReference>
<organism evidence="1 2">
    <name type="scientific">Taurinivorans muris</name>
    <dbReference type="NCBI Taxonomy" id="2787751"/>
    <lineage>
        <taxon>Bacteria</taxon>
        <taxon>Pseudomonadati</taxon>
        <taxon>Thermodesulfobacteriota</taxon>
        <taxon>Desulfovibrionia</taxon>
        <taxon>Desulfovibrionales</taxon>
        <taxon>Desulfovibrionaceae</taxon>
        <taxon>Taurinivorans</taxon>
    </lineage>
</organism>
<gene>
    <name evidence="1" type="ORF">JBF11_05990</name>
</gene>
<name>A0ABY5Y179_9BACT</name>
<accession>A0ABY5Y179</accession>
<dbReference type="RefSeq" id="WP_334314592.1">
    <property type="nucleotide sequence ID" value="NZ_CP065938.1"/>
</dbReference>
<protein>
    <submittedName>
        <fullName evidence="1">Uncharacterized protein</fullName>
    </submittedName>
</protein>
<proteinExistence type="predicted"/>
<evidence type="ECO:0000313" key="2">
    <source>
        <dbReference type="Proteomes" id="UP001058120"/>
    </source>
</evidence>
<keyword evidence="2" id="KW-1185">Reference proteome</keyword>
<dbReference type="EMBL" id="CP065938">
    <property type="protein sequence ID" value="UWX05033.1"/>
    <property type="molecule type" value="Genomic_DNA"/>
</dbReference>